<evidence type="ECO:0000256" key="1">
    <source>
        <dbReference type="SAM" id="MobiDB-lite"/>
    </source>
</evidence>
<organism evidence="3 4">
    <name type="scientific">Planobispora takensis</name>
    <dbReference type="NCBI Taxonomy" id="1367882"/>
    <lineage>
        <taxon>Bacteria</taxon>
        <taxon>Bacillati</taxon>
        <taxon>Actinomycetota</taxon>
        <taxon>Actinomycetes</taxon>
        <taxon>Streptosporangiales</taxon>
        <taxon>Streptosporangiaceae</taxon>
        <taxon>Planobispora</taxon>
    </lineage>
</organism>
<evidence type="ECO:0000313" key="3">
    <source>
        <dbReference type="EMBL" id="GIH99409.1"/>
    </source>
</evidence>
<dbReference type="RefSeq" id="WP_203873871.1">
    <property type="nucleotide sequence ID" value="NZ_BOOK01000008.1"/>
</dbReference>
<keyword evidence="4" id="KW-1185">Reference proteome</keyword>
<feature type="compositionally biased region" description="Low complexity" evidence="1">
    <location>
        <begin position="58"/>
        <end position="79"/>
    </location>
</feature>
<feature type="signal peptide" evidence="2">
    <location>
        <begin position="1"/>
        <end position="27"/>
    </location>
</feature>
<evidence type="ECO:0000313" key="4">
    <source>
        <dbReference type="Proteomes" id="UP000634476"/>
    </source>
</evidence>
<dbReference type="AlphaFoldDB" id="A0A8J3WR60"/>
<feature type="compositionally biased region" description="Low complexity" evidence="1">
    <location>
        <begin position="86"/>
        <end position="104"/>
    </location>
</feature>
<gene>
    <name evidence="3" type="ORF">Pta02_14180</name>
</gene>
<evidence type="ECO:0000256" key="2">
    <source>
        <dbReference type="SAM" id="SignalP"/>
    </source>
</evidence>
<protein>
    <submittedName>
        <fullName evidence="3">Uncharacterized protein</fullName>
    </submittedName>
</protein>
<reference evidence="3" key="1">
    <citation type="submission" date="2021-01" db="EMBL/GenBank/DDBJ databases">
        <title>Whole genome shotgun sequence of Planobispora takensis NBRC 109077.</title>
        <authorList>
            <person name="Komaki H."/>
            <person name="Tamura T."/>
        </authorList>
    </citation>
    <scope>NUCLEOTIDE SEQUENCE</scope>
    <source>
        <strain evidence="3">NBRC 109077</strain>
    </source>
</reference>
<accession>A0A8J3WR60</accession>
<feature type="chain" id="PRO_5035246417" evidence="2">
    <location>
        <begin position="28"/>
        <end position="633"/>
    </location>
</feature>
<name>A0A8J3WR60_9ACTN</name>
<comment type="caution">
    <text evidence="3">The sequence shown here is derived from an EMBL/GenBank/DDBJ whole genome shotgun (WGS) entry which is preliminary data.</text>
</comment>
<feature type="compositionally biased region" description="Polar residues" evidence="1">
    <location>
        <begin position="112"/>
        <end position="123"/>
    </location>
</feature>
<feature type="region of interest" description="Disordered" evidence="1">
    <location>
        <begin position="36"/>
        <end position="128"/>
    </location>
</feature>
<dbReference type="Proteomes" id="UP000634476">
    <property type="component" value="Unassembled WGS sequence"/>
</dbReference>
<keyword evidence="2" id="KW-0732">Signal</keyword>
<proteinExistence type="predicted"/>
<sequence length="633" mass="64849">MRAHLTTIMLAVALAAGMLMTAPPAVAATGPVIESGPGVSTAPEPVPGPTTESPGVNEPSAEAPPATSPAGTPAPADPASTPPAAAPSAEPSTTAPASTPETPAVVEPTAVPSASPTPQTLSLGTPYASPKQVVSGQKIQINAQVTTSDLDQVRGVDVTFDGATTAMQATRIFRGDGHHSALYVAEVTAPQVPAPARLKAVVRATPSVGAVHSSLTWLQVNPADEAAVPEIKVLWVETRIDGGRSTPVVVQALSRSRAGIDRVTFTAGDDSAPVVLTRTEGDAHLGTYRAMSPIAETSSTTTIRGDVTVHDTNGHSTTDSRSITVLPLVAPTITAISHPPVVVPGQTVTMTVRGFSRSAWGYGNLTVSFPGLPPVVSGTEKLSDSPLGRPFGSTVEVTIPPQTAVGGKTVTFTVTDSNGLTATVTRRLTVAHAEVVAVNKPAAVVVSTAAVKVPLQLVVRGQVRLVLVHCARSGFGVLSSLFAQSTEHAWKTTLVVPRSAPVGVLPCTLYLDGDDWTQIAAVALTVKRATRITGFNAGPEPVGKGRSLTLRGALQELATGTGPAGHRVTISFRKAGTKVYLPVASAITTSKGAFARTVTAAAADGYWQVRYAGSATHTASPAYADYVDVHQGR</sequence>
<dbReference type="EMBL" id="BOOK01000008">
    <property type="protein sequence ID" value="GIH99409.1"/>
    <property type="molecule type" value="Genomic_DNA"/>
</dbReference>